<dbReference type="InterPro" id="IPR035991">
    <property type="entry name" value="Casein_kinase_II_beta-like"/>
</dbReference>
<protein>
    <recommendedName>
        <fullName evidence="2">Casein kinase II subunit beta</fullName>
        <shortName evidence="2">CK II beta</shortName>
    </recommendedName>
</protein>
<comment type="similarity">
    <text evidence="1 2">Belongs to the casein kinase 2 subunit beta family.</text>
</comment>
<sequence>MIIHFHGIGPIISTISLRGNDSFCEVDENYIQDRFNLTGLSEQVPHFRQALDMNLDLEPDDDNEEGQSALVEQAPEPSENAERQEVSLTSEGIFKKAVIRNTKCKCGWLLSG</sequence>
<dbReference type="EMBL" id="JBICCN010000366">
    <property type="protein sequence ID" value="KAL3073527.1"/>
    <property type="molecule type" value="Genomic_DNA"/>
</dbReference>
<keyword evidence="5" id="KW-1185">Reference proteome</keyword>
<feature type="compositionally biased region" description="Acidic residues" evidence="3">
    <location>
        <begin position="56"/>
        <end position="65"/>
    </location>
</feature>
<dbReference type="AlphaFoldDB" id="A0ABD2I3D2"/>
<organism evidence="4 5">
    <name type="scientific">Heterodera schachtii</name>
    <name type="common">Sugarbeet cyst nematode worm</name>
    <name type="synonym">Tylenchus schachtii</name>
    <dbReference type="NCBI Taxonomy" id="97005"/>
    <lineage>
        <taxon>Eukaryota</taxon>
        <taxon>Metazoa</taxon>
        <taxon>Ecdysozoa</taxon>
        <taxon>Nematoda</taxon>
        <taxon>Chromadorea</taxon>
        <taxon>Rhabditida</taxon>
        <taxon>Tylenchina</taxon>
        <taxon>Tylenchomorpha</taxon>
        <taxon>Tylenchoidea</taxon>
        <taxon>Heteroderidae</taxon>
        <taxon>Heteroderinae</taxon>
        <taxon>Heterodera</taxon>
    </lineage>
</organism>
<proteinExistence type="inferred from homology"/>
<dbReference type="PANTHER" id="PTHR11740">
    <property type="entry name" value="CASEIN KINASE II SUBUNIT BETA"/>
    <property type="match status" value="1"/>
</dbReference>
<gene>
    <name evidence="4" type="ORF">niasHS_017094</name>
</gene>
<evidence type="ECO:0000313" key="5">
    <source>
        <dbReference type="Proteomes" id="UP001620645"/>
    </source>
</evidence>
<reference evidence="4 5" key="1">
    <citation type="submission" date="2024-10" db="EMBL/GenBank/DDBJ databases">
        <authorList>
            <person name="Kim D."/>
        </authorList>
    </citation>
    <scope>NUCLEOTIDE SEQUENCE [LARGE SCALE GENOMIC DNA]</scope>
    <source>
        <strain evidence="4">Taebaek</strain>
    </source>
</reference>
<evidence type="ECO:0000256" key="3">
    <source>
        <dbReference type="SAM" id="MobiDB-lite"/>
    </source>
</evidence>
<dbReference type="Proteomes" id="UP001620645">
    <property type="component" value="Unassembled WGS sequence"/>
</dbReference>
<dbReference type="Gene3D" id="1.10.1820.10">
    <property type="entry name" value="protein kinase ck2 holoenzyme, chain C, domain 1"/>
    <property type="match status" value="1"/>
</dbReference>
<dbReference type="SMART" id="SM01085">
    <property type="entry name" value="CK_II_beta"/>
    <property type="match status" value="1"/>
</dbReference>
<comment type="subunit">
    <text evidence="2">Tetramer of two alpha and two beta subunits.</text>
</comment>
<evidence type="ECO:0000256" key="1">
    <source>
        <dbReference type="ARBA" id="ARBA00006941"/>
    </source>
</evidence>
<dbReference type="InterPro" id="IPR016149">
    <property type="entry name" value="Casein_kin_II_reg-sub_N"/>
</dbReference>
<dbReference type="SUPFAM" id="SSF57798">
    <property type="entry name" value="Casein kinase II beta subunit"/>
    <property type="match status" value="1"/>
</dbReference>
<dbReference type="GO" id="GO:0005956">
    <property type="term" value="C:protein kinase CK2 complex"/>
    <property type="evidence" value="ECO:0007669"/>
    <property type="project" value="UniProtKB-UniRule"/>
</dbReference>
<name>A0ABD2I3D2_HETSC</name>
<evidence type="ECO:0000256" key="2">
    <source>
        <dbReference type="RuleBase" id="RU361268"/>
    </source>
</evidence>
<comment type="caution">
    <text evidence="4">The sequence shown here is derived from an EMBL/GenBank/DDBJ whole genome shotgun (WGS) entry which is preliminary data.</text>
</comment>
<dbReference type="PRINTS" id="PR00472">
    <property type="entry name" value="CASNKINASEII"/>
</dbReference>
<feature type="region of interest" description="Disordered" evidence="3">
    <location>
        <begin position="56"/>
        <end position="86"/>
    </location>
</feature>
<dbReference type="InterPro" id="IPR000704">
    <property type="entry name" value="Casein_kinase_II_reg-sub"/>
</dbReference>
<dbReference type="PANTHER" id="PTHR11740:SF0">
    <property type="entry name" value="CASEIN KINASE II SUBUNIT BETA"/>
    <property type="match status" value="1"/>
</dbReference>
<accession>A0ABD2I3D2</accession>
<evidence type="ECO:0000313" key="4">
    <source>
        <dbReference type="EMBL" id="KAL3073527.1"/>
    </source>
</evidence>
<dbReference type="Pfam" id="PF01214">
    <property type="entry name" value="CK_II_beta"/>
    <property type="match status" value="1"/>
</dbReference>